<protein>
    <submittedName>
        <fullName evidence="2">N-acetyltransferase</fullName>
    </submittedName>
</protein>
<dbReference type="SUPFAM" id="SSF55729">
    <property type="entry name" value="Acyl-CoA N-acyltransferases (Nat)"/>
    <property type="match status" value="1"/>
</dbReference>
<name>A0A9D1FF49_9PROT</name>
<reference evidence="2" key="1">
    <citation type="submission" date="2020-10" db="EMBL/GenBank/DDBJ databases">
        <authorList>
            <person name="Gilroy R."/>
        </authorList>
    </citation>
    <scope>NUCLEOTIDE SEQUENCE</scope>
    <source>
        <strain evidence="2">ChiGjej3B3-5194</strain>
    </source>
</reference>
<gene>
    <name evidence="2" type="ORF">IAD02_00955</name>
</gene>
<comment type="caution">
    <text evidence="2">The sequence shown here is derived from an EMBL/GenBank/DDBJ whole genome shotgun (WGS) entry which is preliminary data.</text>
</comment>
<evidence type="ECO:0000313" key="2">
    <source>
        <dbReference type="EMBL" id="HIS70544.1"/>
    </source>
</evidence>
<sequence>MADDNITYDIFPDGLGFYANCDGHHVGEITFVRVGADKMIIDYTAVTEKYRNAQVGLNLVRCAADLARSQHRKVITLCPFAKAMFSRYPEFDDVRFLNAR</sequence>
<reference evidence="2" key="2">
    <citation type="journal article" date="2021" name="PeerJ">
        <title>Extensive microbial diversity within the chicken gut microbiome revealed by metagenomics and culture.</title>
        <authorList>
            <person name="Gilroy R."/>
            <person name="Ravi A."/>
            <person name="Getino M."/>
            <person name="Pursley I."/>
            <person name="Horton D.L."/>
            <person name="Alikhan N.F."/>
            <person name="Baker D."/>
            <person name="Gharbi K."/>
            <person name="Hall N."/>
            <person name="Watson M."/>
            <person name="Adriaenssens E.M."/>
            <person name="Foster-Nyarko E."/>
            <person name="Jarju S."/>
            <person name="Secka A."/>
            <person name="Antonio M."/>
            <person name="Oren A."/>
            <person name="Chaudhuri R.R."/>
            <person name="La Ragione R."/>
            <person name="Hildebrand F."/>
            <person name="Pallen M.J."/>
        </authorList>
    </citation>
    <scope>NUCLEOTIDE SEQUENCE</scope>
    <source>
        <strain evidence="2">ChiGjej3B3-5194</strain>
    </source>
</reference>
<evidence type="ECO:0000313" key="3">
    <source>
        <dbReference type="Proteomes" id="UP000886742"/>
    </source>
</evidence>
<accession>A0A9D1FF49</accession>
<evidence type="ECO:0000259" key="1">
    <source>
        <dbReference type="PROSITE" id="PS51729"/>
    </source>
</evidence>
<dbReference type="EMBL" id="DVJI01000005">
    <property type="protein sequence ID" value="HIS70544.1"/>
    <property type="molecule type" value="Genomic_DNA"/>
</dbReference>
<feature type="domain" description="N-acetyltransferase" evidence="1">
    <location>
        <begin position="9"/>
        <end position="96"/>
    </location>
</feature>
<dbReference type="Gene3D" id="3.40.630.30">
    <property type="match status" value="1"/>
</dbReference>
<proteinExistence type="predicted"/>
<dbReference type="Pfam" id="PF14542">
    <property type="entry name" value="Acetyltransf_CG"/>
    <property type="match status" value="1"/>
</dbReference>
<dbReference type="InterPro" id="IPR031165">
    <property type="entry name" value="GNAT_YJDJ"/>
</dbReference>
<dbReference type="Proteomes" id="UP000886742">
    <property type="component" value="Unassembled WGS sequence"/>
</dbReference>
<dbReference type="InterPro" id="IPR016181">
    <property type="entry name" value="Acyl_CoA_acyltransferase"/>
</dbReference>
<dbReference type="AlphaFoldDB" id="A0A9D1FF49"/>
<dbReference type="PROSITE" id="PS51729">
    <property type="entry name" value="GNAT_YJDJ"/>
    <property type="match status" value="1"/>
</dbReference>
<organism evidence="2 3">
    <name type="scientific">Candidatus Enterousia intestinigallinarum</name>
    <dbReference type="NCBI Taxonomy" id="2840790"/>
    <lineage>
        <taxon>Bacteria</taxon>
        <taxon>Pseudomonadati</taxon>
        <taxon>Pseudomonadota</taxon>
        <taxon>Alphaproteobacteria</taxon>
        <taxon>Candidatus Enterousia</taxon>
    </lineage>
</organism>